<keyword evidence="4" id="KW-1185">Reference proteome</keyword>
<dbReference type="InterPro" id="IPR011990">
    <property type="entry name" value="TPR-like_helical_dom_sf"/>
</dbReference>
<gene>
    <name evidence="3" type="ORF">KI387_017423</name>
</gene>
<keyword evidence="1" id="KW-0677">Repeat</keyword>
<dbReference type="Pfam" id="PF13041">
    <property type="entry name" value="PPR_2"/>
    <property type="match status" value="1"/>
</dbReference>
<dbReference type="PANTHER" id="PTHR47926">
    <property type="entry name" value="PENTATRICOPEPTIDE REPEAT-CONTAINING PROTEIN"/>
    <property type="match status" value="1"/>
</dbReference>
<dbReference type="InterPro" id="IPR002885">
    <property type="entry name" value="PPR_rpt"/>
</dbReference>
<proteinExistence type="predicted"/>
<dbReference type="Gene3D" id="1.25.40.10">
    <property type="entry name" value="Tetratricopeptide repeat domain"/>
    <property type="match status" value="1"/>
</dbReference>
<dbReference type="AlphaFoldDB" id="A0AA38GJ25"/>
<organism evidence="3 4">
    <name type="scientific">Taxus chinensis</name>
    <name type="common">Chinese yew</name>
    <name type="synonym">Taxus wallichiana var. chinensis</name>
    <dbReference type="NCBI Taxonomy" id="29808"/>
    <lineage>
        <taxon>Eukaryota</taxon>
        <taxon>Viridiplantae</taxon>
        <taxon>Streptophyta</taxon>
        <taxon>Embryophyta</taxon>
        <taxon>Tracheophyta</taxon>
        <taxon>Spermatophyta</taxon>
        <taxon>Pinopsida</taxon>
        <taxon>Pinidae</taxon>
        <taxon>Conifers II</taxon>
        <taxon>Cupressales</taxon>
        <taxon>Taxaceae</taxon>
        <taxon>Taxus</taxon>
    </lineage>
</organism>
<accession>A0AA38GJ25</accession>
<reference evidence="3 4" key="1">
    <citation type="journal article" date="2021" name="Nat. Plants">
        <title>The Taxus genome provides insights into paclitaxel biosynthesis.</title>
        <authorList>
            <person name="Xiong X."/>
            <person name="Gou J."/>
            <person name="Liao Q."/>
            <person name="Li Y."/>
            <person name="Zhou Q."/>
            <person name="Bi G."/>
            <person name="Li C."/>
            <person name="Du R."/>
            <person name="Wang X."/>
            <person name="Sun T."/>
            <person name="Guo L."/>
            <person name="Liang H."/>
            <person name="Lu P."/>
            <person name="Wu Y."/>
            <person name="Zhang Z."/>
            <person name="Ro D.K."/>
            <person name="Shang Y."/>
            <person name="Huang S."/>
            <person name="Yan J."/>
        </authorList>
    </citation>
    <scope>NUCLEOTIDE SEQUENCE [LARGE SCALE GENOMIC DNA]</scope>
    <source>
        <strain evidence="3">Ta-2019</strain>
    </source>
</reference>
<dbReference type="NCBIfam" id="TIGR00756">
    <property type="entry name" value="PPR"/>
    <property type="match status" value="1"/>
</dbReference>
<protein>
    <recommendedName>
        <fullName evidence="5">Pentatricopeptide repeat-containing protein</fullName>
    </recommendedName>
</protein>
<name>A0AA38GJ25_TAXCH</name>
<evidence type="ECO:0000313" key="4">
    <source>
        <dbReference type="Proteomes" id="UP000824469"/>
    </source>
</evidence>
<dbReference type="EMBL" id="JAHRHJ020000003">
    <property type="protein sequence ID" value="KAH9322784.1"/>
    <property type="molecule type" value="Genomic_DNA"/>
</dbReference>
<sequence>MIAGYSQNGLHDKALEFFYEMQQVGMKVDSVTISNVLSACAHVGALQNGKEIHGYIVRNSFEFHSSACSGLVAMYSVCGSIADAHR</sequence>
<dbReference type="Proteomes" id="UP000824469">
    <property type="component" value="Unassembled WGS sequence"/>
</dbReference>
<dbReference type="GO" id="GO:0003723">
    <property type="term" value="F:RNA binding"/>
    <property type="evidence" value="ECO:0007669"/>
    <property type="project" value="InterPro"/>
</dbReference>
<comment type="caution">
    <text evidence="3">The sequence shown here is derived from an EMBL/GenBank/DDBJ whole genome shotgun (WGS) entry which is preliminary data.</text>
</comment>
<feature type="non-terminal residue" evidence="3">
    <location>
        <position position="86"/>
    </location>
</feature>
<evidence type="ECO:0000313" key="3">
    <source>
        <dbReference type="EMBL" id="KAH9322784.1"/>
    </source>
</evidence>
<dbReference type="InterPro" id="IPR046960">
    <property type="entry name" value="PPR_At4g14850-like_plant"/>
</dbReference>
<dbReference type="GO" id="GO:0009451">
    <property type="term" value="P:RNA modification"/>
    <property type="evidence" value="ECO:0007669"/>
    <property type="project" value="InterPro"/>
</dbReference>
<dbReference type="PROSITE" id="PS51375">
    <property type="entry name" value="PPR"/>
    <property type="match status" value="1"/>
</dbReference>
<feature type="repeat" description="PPR" evidence="2">
    <location>
        <begin position="1"/>
        <end position="28"/>
    </location>
</feature>
<evidence type="ECO:0000256" key="1">
    <source>
        <dbReference type="ARBA" id="ARBA00022737"/>
    </source>
</evidence>
<evidence type="ECO:0008006" key="5">
    <source>
        <dbReference type="Google" id="ProtNLM"/>
    </source>
</evidence>
<dbReference type="OMA" id="HGPRISM"/>
<evidence type="ECO:0000256" key="2">
    <source>
        <dbReference type="PROSITE-ProRule" id="PRU00708"/>
    </source>
</evidence>